<dbReference type="InterPro" id="IPR051533">
    <property type="entry name" value="WaaL-like"/>
</dbReference>
<feature type="transmembrane region" description="Helical" evidence="5">
    <location>
        <begin position="79"/>
        <end position="99"/>
    </location>
</feature>
<name>A0ABT1ZFH8_9MICO</name>
<feature type="transmembrane region" description="Helical" evidence="5">
    <location>
        <begin position="253"/>
        <end position="272"/>
    </location>
</feature>
<evidence type="ECO:0000256" key="2">
    <source>
        <dbReference type="ARBA" id="ARBA00022692"/>
    </source>
</evidence>
<reference evidence="7 8" key="1">
    <citation type="submission" date="2022-08" db="EMBL/GenBank/DDBJ databases">
        <authorList>
            <person name="Li F."/>
        </authorList>
    </citation>
    <scope>NUCLEOTIDE SEQUENCE [LARGE SCALE GENOMIC DNA]</scope>
    <source>
        <strain evidence="7 8">10F1B-8-1</strain>
    </source>
</reference>
<dbReference type="EMBL" id="JANTHX010000007">
    <property type="protein sequence ID" value="MCS0499460.1"/>
    <property type="molecule type" value="Genomic_DNA"/>
</dbReference>
<evidence type="ECO:0000256" key="4">
    <source>
        <dbReference type="ARBA" id="ARBA00023136"/>
    </source>
</evidence>
<comment type="subcellular location">
    <subcellularLocation>
        <location evidence="1">Membrane</location>
        <topology evidence="1">Multi-pass membrane protein</topology>
    </subcellularLocation>
</comment>
<feature type="transmembrane region" description="Helical" evidence="5">
    <location>
        <begin position="47"/>
        <end position="67"/>
    </location>
</feature>
<accession>A0ABT1ZFH8</accession>
<feature type="transmembrane region" description="Helical" evidence="5">
    <location>
        <begin position="342"/>
        <end position="363"/>
    </location>
</feature>
<keyword evidence="4 5" id="KW-0472">Membrane</keyword>
<evidence type="ECO:0000256" key="1">
    <source>
        <dbReference type="ARBA" id="ARBA00004141"/>
    </source>
</evidence>
<feature type="transmembrane region" description="Helical" evidence="5">
    <location>
        <begin position="208"/>
        <end position="241"/>
    </location>
</feature>
<dbReference type="RefSeq" id="WP_258798506.1">
    <property type="nucleotide sequence ID" value="NZ_JANTHX010000007.1"/>
</dbReference>
<evidence type="ECO:0000313" key="8">
    <source>
        <dbReference type="Proteomes" id="UP001205337"/>
    </source>
</evidence>
<evidence type="ECO:0000313" key="7">
    <source>
        <dbReference type="EMBL" id="MCS0499460.1"/>
    </source>
</evidence>
<protein>
    <submittedName>
        <fullName evidence="7">O-antigen ligase family protein</fullName>
    </submittedName>
</protein>
<dbReference type="PANTHER" id="PTHR37422">
    <property type="entry name" value="TEICHURONIC ACID BIOSYNTHESIS PROTEIN TUAE"/>
    <property type="match status" value="1"/>
</dbReference>
<keyword evidence="8" id="KW-1185">Reference proteome</keyword>
<keyword evidence="7" id="KW-0436">Ligase</keyword>
<comment type="caution">
    <text evidence="7">The sequence shown here is derived from an EMBL/GenBank/DDBJ whole genome shotgun (WGS) entry which is preliminary data.</text>
</comment>
<keyword evidence="2 5" id="KW-0812">Transmembrane</keyword>
<dbReference type="Proteomes" id="UP001205337">
    <property type="component" value="Unassembled WGS sequence"/>
</dbReference>
<proteinExistence type="predicted"/>
<evidence type="ECO:0000259" key="6">
    <source>
        <dbReference type="Pfam" id="PF04932"/>
    </source>
</evidence>
<dbReference type="GO" id="GO:0016874">
    <property type="term" value="F:ligase activity"/>
    <property type="evidence" value="ECO:0007669"/>
    <property type="project" value="UniProtKB-KW"/>
</dbReference>
<dbReference type="InterPro" id="IPR007016">
    <property type="entry name" value="O-antigen_ligase-rel_domated"/>
</dbReference>
<dbReference type="PANTHER" id="PTHR37422:SF13">
    <property type="entry name" value="LIPOPOLYSACCHARIDE BIOSYNTHESIS PROTEIN PA4999-RELATED"/>
    <property type="match status" value="1"/>
</dbReference>
<sequence>MSERPEPREVARAFLGLLRSPRFSAVLATTGVGIAALSYPIVRLIGWAGYLAALVGLVAFMIVVLLARRRELDGEIPPISLLVFVGWAGISIVWSSYQWVTLGGVAYLVVYAFVGVFIAYTRDTIQIVRAWGDVLRVALGASLAIELVSGILIDAPIPFLNVLGKLAELGPISGVLQTRNQLGLLALVGAVSFATELRTRSVRPLVGVLSLVGAGLCIALTQSPIIVGTAAVVAAAAAVLYGIRRVRPERRQAMQFVVLGAAVVLIVVAWIVRSPLVTVFNAQGALDYRLHLWQKIVALLPGSTVQGWGWTGRWHPDIPPFLSLTATGSRPASSALNAYLDVLFQLGIIGLVVFVGMLGLAFTRSWLLAGRRRSVIYAWPALVLVVLLLHSLAESAILSEFGWLTFVVCCVTASRELSWRSALAPVAPAELPHEPSDG</sequence>
<dbReference type="Pfam" id="PF04932">
    <property type="entry name" value="Wzy_C"/>
    <property type="match status" value="1"/>
</dbReference>
<keyword evidence="3 5" id="KW-1133">Transmembrane helix</keyword>
<feature type="transmembrane region" description="Helical" evidence="5">
    <location>
        <begin position="21"/>
        <end position="41"/>
    </location>
</feature>
<feature type="domain" description="O-antigen ligase-related" evidence="6">
    <location>
        <begin position="210"/>
        <end position="355"/>
    </location>
</feature>
<organism evidence="7 8">
    <name type="scientific">Protaetiibacter mangrovi</name>
    <dbReference type="NCBI Taxonomy" id="2970926"/>
    <lineage>
        <taxon>Bacteria</taxon>
        <taxon>Bacillati</taxon>
        <taxon>Actinomycetota</taxon>
        <taxon>Actinomycetes</taxon>
        <taxon>Micrococcales</taxon>
        <taxon>Microbacteriaceae</taxon>
        <taxon>Protaetiibacter</taxon>
    </lineage>
</organism>
<evidence type="ECO:0000256" key="3">
    <source>
        <dbReference type="ARBA" id="ARBA00022989"/>
    </source>
</evidence>
<feature type="transmembrane region" description="Helical" evidence="5">
    <location>
        <begin position="134"/>
        <end position="153"/>
    </location>
</feature>
<feature type="transmembrane region" description="Helical" evidence="5">
    <location>
        <begin position="105"/>
        <end position="122"/>
    </location>
</feature>
<evidence type="ECO:0000256" key="5">
    <source>
        <dbReference type="SAM" id="Phobius"/>
    </source>
</evidence>
<feature type="transmembrane region" description="Helical" evidence="5">
    <location>
        <begin position="375"/>
        <end position="393"/>
    </location>
</feature>
<gene>
    <name evidence="7" type="ORF">NUH29_07845</name>
</gene>